<dbReference type="InterPro" id="IPR011050">
    <property type="entry name" value="Pectin_lyase_fold/virulence"/>
</dbReference>
<reference evidence="3 4" key="1">
    <citation type="submission" date="2019-10" db="EMBL/GenBank/DDBJ databases">
        <title>Description of Paenibacillus choica sp. nov.</title>
        <authorList>
            <person name="Carlier A."/>
            <person name="Qi S."/>
        </authorList>
    </citation>
    <scope>NUCLEOTIDE SEQUENCE [LARGE SCALE GENOMIC DNA]</scope>
    <source>
        <strain evidence="3 4">LMG 31460</strain>
    </source>
</reference>
<accession>A0ABX1Z3K8</accession>
<dbReference type="Proteomes" id="UP000658690">
    <property type="component" value="Unassembled WGS sequence"/>
</dbReference>
<evidence type="ECO:0000259" key="2">
    <source>
        <dbReference type="Pfam" id="PF13229"/>
    </source>
</evidence>
<dbReference type="Pfam" id="PF13229">
    <property type="entry name" value="Beta_helix"/>
    <property type="match status" value="1"/>
</dbReference>
<comment type="caution">
    <text evidence="3">The sequence shown here is derived from an EMBL/GenBank/DDBJ whole genome shotgun (WGS) entry which is preliminary data.</text>
</comment>
<proteinExistence type="predicted"/>
<dbReference type="Gene3D" id="2.160.20.10">
    <property type="entry name" value="Single-stranded right-handed beta-helix, Pectin lyase-like"/>
    <property type="match status" value="2"/>
</dbReference>
<feature type="signal peptide" evidence="1">
    <location>
        <begin position="1"/>
        <end position="23"/>
    </location>
</feature>
<gene>
    <name evidence="3" type="ORF">GC102_18965</name>
</gene>
<organism evidence="3 4">
    <name type="scientific">Paenibacillus germinis</name>
    <dbReference type="NCBI Taxonomy" id="2654979"/>
    <lineage>
        <taxon>Bacteria</taxon>
        <taxon>Bacillati</taxon>
        <taxon>Bacillota</taxon>
        <taxon>Bacilli</taxon>
        <taxon>Bacillales</taxon>
        <taxon>Paenibacillaceae</taxon>
        <taxon>Paenibacillus</taxon>
    </lineage>
</organism>
<feature type="domain" description="Right handed beta helix" evidence="2">
    <location>
        <begin position="317"/>
        <end position="451"/>
    </location>
</feature>
<keyword evidence="4" id="KW-1185">Reference proteome</keyword>
<keyword evidence="1" id="KW-0732">Signal</keyword>
<dbReference type="SUPFAM" id="SSF51126">
    <property type="entry name" value="Pectin lyase-like"/>
    <property type="match status" value="2"/>
</dbReference>
<dbReference type="EMBL" id="WHOC01000094">
    <property type="protein sequence ID" value="NOU87836.1"/>
    <property type="molecule type" value="Genomic_DNA"/>
</dbReference>
<dbReference type="InterPro" id="IPR006626">
    <property type="entry name" value="PbH1"/>
</dbReference>
<feature type="chain" id="PRO_5046915370" description="Right handed beta helix domain-containing protein" evidence="1">
    <location>
        <begin position="24"/>
        <end position="718"/>
    </location>
</feature>
<dbReference type="RefSeq" id="WP_171690960.1">
    <property type="nucleotide sequence ID" value="NZ_WHOC01000094.1"/>
</dbReference>
<evidence type="ECO:0000313" key="4">
    <source>
        <dbReference type="Proteomes" id="UP000658690"/>
    </source>
</evidence>
<evidence type="ECO:0000256" key="1">
    <source>
        <dbReference type="SAM" id="SignalP"/>
    </source>
</evidence>
<name>A0ABX1Z3K8_9BACL</name>
<dbReference type="InterPro" id="IPR012334">
    <property type="entry name" value="Pectin_lyas_fold"/>
</dbReference>
<dbReference type="SMART" id="SM00710">
    <property type="entry name" value="PbH1"/>
    <property type="match status" value="8"/>
</dbReference>
<sequence length="718" mass="77623">MTTKAIGILMFFIISIQSLHVGAVSSEEASTQTVAPSTYTLELSRWNVSSDGTHPIETTNGINNALKWAHDQGYRIFKVPTGKYLISKGNSPADPQAQINMVSDMTFLLDDLTIIQKETNGFEGYRTIYVGYGVNNVTLKGGTYHGDKQSHNFSGKDQSYSTGTHEFGSGISSEGAYNLTIDGVKTVNFTGDGISISGSSVVIAGFYGKSYVYGDIDHNGNFINSTSKIRSKVALDFTSPKYKGRKYFAFEQPQGVNSNKYDVYFYSNGKYLSSVKQVRYGADLVQIPVGADTFYPVFSSNDLNNFFVILFSNDVSRNIVIKNSESAFNRRLGISLVGVDGIEISNSKFHDIKGTAPQYGIDAEAEGFFPNSNLIIKNNHFYNNTGGDIVFADGNTSSITDNLFESSIGLYIWKGFPNTTITYNTFNNGGLTMGGTGVADQNKFNNSQVNLSASSNTLTNASLVNSTLNLNNTDPFGSKVENITITNTNKTSLTSLNVGKNPVHLSNITIKGLTKLSALGGKGTDQNIYDNLIVQDYNAINGTGFPAGTYNNCKFSSTTTESAGLVINQSGKYTFNNCAFNALGKIFTINNMSGEADINFNNSNFTISKDVGYAAAIYIQGAKQLSFLNSTFTANNLTLKSTPFIKVGSIAGSTKPVQVKSFTIKNSTIKTNKDLDGIHSIDAGTGAPAYTISNNNFVVAKLKLKANDIKIDNEELTQ</sequence>
<dbReference type="InterPro" id="IPR039448">
    <property type="entry name" value="Beta_helix"/>
</dbReference>
<protein>
    <recommendedName>
        <fullName evidence="2">Right handed beta helix domain-containing protein</fullName>
    </recommendedName>
</protein>
<evidence type="ECO:0000313" key="3">
    <source>
        <dbReference type="EMBL" id="NOU87836.1"/>
    </source>
</evidence>